<keyword evidence="4" id="KW-1185">Reference proteome</keyword>
<sequence length="1420" mass="151662">MADESARLTYARHSRHHDDTHDQDNGSPPMPLPDPALYPDPYPFRLPHHHLANLPPLSSGASSSASTRSSAYTSSGSALAYADYSNVHVASPDDEHVGVGITTDAVVQMLANDPAQSSSARGPTQRTPERTRWSESYSGSVRSRSSSLGNGAQSHEISPPPPLSQKPSYDISWQTVDEKDETEDETDDEHAIDPIPNELDDSHEERTAAAVVADEGRGLIVQGDNVPIVQLQVQPGTTHLLIGSSSTPNAVPSFLTSVLPQIGHSLLALDISANFLGALPPVLAVCECLEELNVASNPLRVLPVFLADLTNLRVLIADSTGINTLPDALVDLDKLHTISIRRNKLHALPSWLCLLPALQTLCVDGNPFQGPWKALVDPLLAKVPTTPVYPPSTPMMPLSAGAQSCNGTETDGTDTEDLSDHEGSSPGRTGFASPPEEDHTITPERAALGRATTSPLPQTTNHPPLLQAKPLTRTRTTPNRAYFDQTRAAATGTAPPDSRGTRQAPLGRNDDPGGEHEIRKMKSAGDLRRGRSANASVAANGVPPQPPLVNYSGSLSSSNLLNMGNNAPVNGSSSDQMYNKRFASLGPSSQFGSSSRPSPNAARPQLSKSMWDGSPGPNASHEIGAMARSSSYGPSASMPVPQLPKHGDAGKAARQRSSREKGSRWGFLKKMSMGKMKPDTPSPSPSGSPNPPRISRPQTSAGSFPPQHGSGSNRPGPDGPSSSALPQIDLRLSTSGMLDALPSIPSATIAPPNAPNPPKPPPSNTLAPPPTSNGLLSPPTTTPRAKRRSFLPIDAPGSMSLSIPENSAFVTGVVVAHDGEENSQGPDPTRATTPSPVLSNEQYIRREEDRARDAYMRALRSVMAYLKDMNDLGTLQQSNPLSMYGSSAQEEHGARSRRPTIVEREVSMASTGSTSLASDSSVQLRSSDSIAGLRSGTSSQTLSVATTDSTGSGEERKYKDDKGKRAGVIREIVVRADEAVLVCRTERTYVKGLQELVDIYIKPAATPVNLLSGVGSTKDTVVPASERKVVFGGIDALFSFHHDSFLPALEVAAAPLMKPTPELDSDGQLSSSVAKAVGNIFVKHAAFMKMYSSYINNFDSSVQRVKYWTSDKNAPGTSSPGNALSPSSSTTQLAGLGISMAMASAPNGISDSMASATGIPNLTTSQRKRIKTYLKRCRLNPRHTQLNLEGYLLLPVQRVPRYKLLLEELLRSTPPTYDYVDDPLDRALAEISSLATNMNEGKRESESRRKLVQWQTRIRGKFPSPLVQPHRRLIMDGPLMLTRVVRKAVVSFEAINAQGDASTVQVDCLAPELTPRPLIGILCNDLLVLCRDPSDGQDPASFVDLWAVLRMQTLPQPASIVHGNALRLVDNKAILYFDAPSPSDALNWYRGRCSSHLSATCGLNAAFATAINLHIPASKA</sequence>
<dbReference type="SMART" id="SM00325">
    <property type="entry name" value="RhoGEF"/>
    <property type="match status" value="1"/>
</dbReference>
<evidence type="ECO:0000256" key="1">
    <source>
        <dbReference type="SAM" id="MobiDB-lite"/>
    </source>
</evidence>
<feature type="domain" description="DH" evidence="2">
    <location>
        <begin position="974"/>
        <end position="1241"/>
    </location>
</feature>
<feature type="compositionally biased region" description="Low complexity" evidence="1">
    <location>
        <begin position="134"/>
        <end position="147"/>
    </location>
</feature>
<dbReference type="SUPFAM" id="SSF52075">
    <property type="entry name" value="Outer arm dynein light chain 1"/>
    <property type="match status" value="1"/>
</dbReference>
<feature type="region of interest" description="Disordered" evidence="1">
    <location>
        <begin position="566"/>
        <end position="802"/>
    </location>
</feature>
<feature type="region of interest" description="Disordered" evidence="1">
    <location>
        <begin position="931"/>
        <end position="961"/>
    </location>
</feature>
<dbReference type="Gene3D" id="1.20.900.10">
    <property type="entry name" value="Dbl homology (DH) domain"/>
    <property type="match status" value="1"/>
</dbReference>
<feature type="compositionally biased region" description="Low complexity" evidence="1">
    <location>
        <begin position="52"/>
        <end position="71"/>
    </location>
</feature>
<dbReference type="GO" id="GO:0005085">
    <property type="term" value="F:guanyl-nucleotide exchange factor activity"/>
    <property type="evidence" value="ECO:0007669"/>
    <property type="project" value="InterPro"/>
</dbReference>
<proteinExistence type="predicted"/>
<feature type="region of interest" description="Disordered" evidence="1">
    <location>
        <begin position="452"/>
        <end position="553"/>
    </location>
</feature>
<dbReference type="Proteomes" id="UP000467700">
    <property type="component" value="Unassembled WGS sequence"/>
</dbReference>
<feature type="region of interest" description="Disordered" evidence="1">
    <location>
        <begin position="391"/>
        <end position="439"/>
    </location>
</feature>
<dbReference type="PROSITE" id="PS50010">
    <property type="entry name" value="DH_2"/>
    <property type="match status" value="1"/>
</dbReference>
<dbReference type="InterPro" id="IPR000219">
    <property type="entry name" value="DH_dom"/>
</dbReference>
<gene>
    <name evidence="3" type="ORF">AAE3_LOCUS8751</name>
</gene>
<feature type="compositionally biased region" description="Polar residues" evidence="1">
    <location>
        <begin position="165"/>
        <end position="175"/>
    </location>
</feature>
<dbReference type="InterPro" id="IPR011993">
    <property type="entry name" value="PH-like_dom_sf"/>
</dbReference>
<accession>A0A8S0WNG1</accession>
<protein>
    <recommendedName>
        <fullName evidence="2">DH domain-containing protein</fullName>
    </recommendedName>
</protein>
<comment type="caution">
    <text evidence="3">The sequence shown here is derived from an EMBL/GenBank/DDBJ whole genome shotgun (WGS) entry which is preliminary data.</text>
</comment>
<evidence type="ECO:0000313" key="3">
    <source>
        <dbReference type="EMBL" id="CAA7266617.1"/>
    </source>
</evidence>
<feature type="region of interest" description="Disordered" evidence="1">
    <location>
        <begin position="1"/>
        <end position="71"/>
    </location>
</feature>
<dbReference type="OrthoDB" id="660555at2759"/>
<feature type="compositionally biased region" description="Acidic residues" evidence="1">
    <location>
        <begin position="178"/>
        <end position="190"/>
    </location>
</feature>
<feature type="compositionally biased region" description="Polar residues" evidence="1">
    <location>
        <begin position="935"/>
        <end position="952"/>
    </location>
</feature>
<dbReference type="PANTHER" id="PTHR12673">
    <property type="entry name" value="FACIOGENITAL DYSPLASIA PROTEIN"/>
    <property type="match status" value="1"/>
</dbReference>
<feature type="compositionally biased region" description="Polar residues" evidence="1">
    <location>
        <begin position="877"/>
        <end position="888"/>
    </location>
</feature>
<feature type="compositionally biased region" description="Basic and acidic residues" evidence="1">
    <location>
        <begin position="508"/>
        <end position="529"/>
    </location>
</feature>
<dbReference type="InterPro" id="IPR001331">
    <property type="entry name" value="GDS_CDC24_CS"/>
</dbReference>
<evidence type="ECO:0000313" key="4">
    <source>
        <dbReference type="Proteomes" id="UP000467700"/>
    </source>
</evidence>
<dbReference type="CDD" id="cd00160">
    <property type="entry name" value="RhoGEF"/>
    <property type="match status" value="1"/>
</dbReference>
<dbReference type="GO" id="GO:0005737">
    <property type="term" value="C:cytoplasm"/>
    <property type="evidence" value="ECO:0007669"/>
    <property type="project" value="TreeGrafter"/>
</dbReference>
<dbReference type="InterPro" id="IPR035899">
    <property type="entry name" value="DBL_dom_sf"/>
</dbReference>
<dbReference type="Gene3D" id="3.80.10.10">
    <property type="entry name" value="Ribonuclease Inhibitor"/>
    <property type="match status" value="1"/>
</dbReference>
<dbReference type="InterPro" id="IPR032675">
    <property type="entry name" value="LRR_dom_sf"/>
</dbReference>
<name>A0A8S0WNG1_CYCAE</name>
<dbReference type="PANTHER" id="PTHR12673:SF270">
    <property type="entry name" value="FYVE-TYPE DOMAIN-CONTAINING PROTEIN"/>
    <property type="match status" value="1"/>
</dbReference>
<feature type="compositionally biased region" description="Basic and acidic residues" evidence="1">
    <location>
        <begin position="889"/>
        <end position="900"/>
    </location>
</feature>
<evidence type="ECO:0000259" key="2">
    <source>
        <dbReference type="PROSITE" id="PS50010"/>
    </source>
</evidence>
<feature type="compositionally biased region" description="Pro residues" evidence="1">
    <location>
        <begin position="28"/>
        <end position="44"/>
    </location>
</feature>
<feature type="compositionally biased region" description="Pro residues" evidence="1">
    <location>
        <begin position="752"/>
        <end position="771"/>
    </location>
</feature>
<organism evidence="3 4">
    <name type="scientific">Cyclocybe aegerita</name>
    <name type="common">Black poplar mushroom</name>
    <name type="synonym">Agrocybe aegerita</name>
    <dbReference type="NCBI Taxonomy" id="1973307"/>
    <lineage>
        <taxon>Eukaryota</taxon>
        <taxon>Fungi</taxon>
        <taxon>Dikarya</taxon>
        <taxon>Basidiomycota</taxon>
        <taxon>Agaricomycotina</taxon>
        <taxon>Agaricomycetes</taxon>
        <taxon>Agaricomycetidae</taxon>
        <taxon>Agaricales</taxon>
        <taxon>Agaricineae</taxon>
        <taxon>Bolbitiaceae</taxon>
        <taxon>Cyclocybe</taxon>
    </lineage>
</organism>
<reference evidence="3 4" key="1">
    <citation type="submission" date="2020-01" db="EMBL/GenBank/DDBJ databases">
        <authorList>
            <person name="Gupta K D."/>
        </authorList>
    </citation>
    <scope>NUCLEOTIDE SEQUENCE [LARGE SCALE GENOMIC DNA]</scope>
</reference>
<feature type="compositionally biased region" description="Polar residues" evidence="1">
    <location>
        <begin position="114"/>
        <end position="126"/>
    </location>
</feature>
<dbReference type="InterPro" id="IPR051092">
    <property type="entry name" value="FYVE_RhoGEF_PH"/>
</dbReference>
<feature type="compositionally biased region" description="Low complexity" evidence="1">
    <location>
        <begin position="584"/>
        <end position="604"/>
    </location>
</feature>
<feature type="region of interest" description="Disordered" evidence="1">
    <location>
        <begin position="877"/>
        <end position="900"/>
    </location>
</feature>
<dbReference type="Pfam" id="PF00621">
    <property type="entry name" value="RhoGEF"/>
    <property type="match status" value="1"/>
</dbReference>
<feature type="compositionally biased region" description="Pro residues" evidence="1">
    <location>
        <begin position="680"/>
        <end position="694"/>
    </location>
</feature>
<dbReference type="Gene3D" id="2.30.29.30">
    <property type="entry name" value="Pleckstrin-homology domain (PH domain)/Phosphotyrosine-binding domain (PTB)"/>
    <property type="match status" value="1"/>
</dbReference>
<feature type="region of interest" description="Disordered" evidence="1">
    <location>
        <begin position="113"/>
        <end position="203"/>
    </location>
</feature>
<feature type="compositionally biased region" description="Low complexity" evidence="1">
    <location>
        <begin position="741"/>
        <end position="751"/>
    </location>
</feature>
<feature type="compositionally biased region" description="Polar residues" evidence="1">
    <location>
        <begin position="567"/>
        <end position="577"/>
    </location>
</feature>
<dbReference type="GO" id="GO:0035556">
    <property type="term" value="P:intracellular signal transduction"/>
    <property type="evidence" value="ECO:0007669"/>
    <property type="project" value="InterPro"/>
</dbReference>
<feature type="compositionally biased region" description="Polar residues" evidence="1">
    <location>
        <begin position="774"/>
        <end position="783"/>
    </location>
</feature>
<dbReference type="SUPFAM" id="SSF48065">
    <property type="entry name" value="DBL homology domain (DH-domain)"/>
    <property type="match status" value="1"/>
</dbReference>
<dbReference type="PROSITE" id="PS00741">
    <property type="entry name" value="DH_1"/>
    <property type="match status" value="1"/>
</dbReference>
<feature type="compositionally biased region" description="Polar residues" evidence="1">
    <location>
        <begin position="452"/>
        <end position="462"/>
    </location>
</feature>
<feature type="compositionally biased region" description="Basic and acidic residues" evidence="1">
    <location>
        <begin position="645"/>
        <end position="663"/>
    </location>
</feature>
<dbReference type="EMBL" id="CACVBS010000055">
    <property type="protein sequence ID" value="CAA7266617.1"/>
    <property type="molecule type" value="Genomic_DNA"/>
</dbReference>